<dbReference type="PROSITE" id="PS50977">
    <property type="entry name" value="HTH_TETR_2"/>
    <property type="match status" value="1"/>
</dbReference>
<dbReference type="PANTHER" id="PTHR47752:SF1">
    <property type="entry name" value="HTH-TYPE TRANSCRIPTIONAL REPRESSOR FABR"/>
    <property type="match status" value="1"/>
</dbReference>
<dbReference type="AlphaFoldDB" id="A0A9W6KAE8"/>
<evidence type="ECO:0000313" key="4">
    <source>
        <dbReference type="EMBL" id="GLK90635.1"/>
    </source>
</evidence>
<evidence type="ECO:0000256" key="2">
    <source>
        <dbReference type="PROSITE-ProRule" id="PRU00335"/>
    </source>
</evidence>
<sequence length="231" mass="25401">MPDTDLPKTVTAQGKRLLMDAALRLAAISRSLSGLGLRELAREAGLNPNTFYRHFKTVDDLGLAMIAEMAARIRQPLRALRFEAAERAERDTPAKLTFGVDLARGQRVCSETVELFFAYAAQNPHAFIVGVRELHGSSKVLREALEQMMEAFASDMAEDLGKLQLLPSLEPAAVRQVSSMISRQLFQQSLDYIEQVDRRPAICAQAQAQILMMFAGATVLQAVGELKLGAD</sequence>
<accession>A0A9W6KAE8</accession>
<evidence type="ECO:0000313" key="5">
    <source>
        <dbReference type="Proteomes" id="UP001143328"/>
    </source>
</evidence>
<dbReference type="Proteomes" id="UP001143328">
    <property type="component" value="Unassembled WGS sequence"/>
</dbReference>
<dbReference type="Gene3D" id="1.10.357.10">
    <property type="entry name" value="Tetracycline Repressor, domain 2"/>
    <property type="match status" value="1"/>
</dbReference>
<comment type="caution">
    <text evidence="4">The sequence shown here is derived from an EMBL/GenBank/DDBJ whole genome shotgun (WGS) entry which is preliminary data.</text>
</comment>
<feature type="DNA-binding region" description="H-T-H motif" evidence="2">
    <location>
        <begin position="36"/>
        <end position="55"/>
    </location>
</feature>
<gene>
    <name evidence="4" type="ORF">GCM10017655_36990</name>
</gene>
<organism evidence="4 5">
    <name type="scientific">Pseudomonas turukhanskensis</name>
    <dbReference type="NCBI Taxonomy" id="1806536"/>
    <lineage>
        <taxon>Bacteria</taxon>
        <taxon>Pseudomonadati</taxon>
        <taxon>Pseudomonadota</taxon>
        <taxon>Gammaproteobacteria</taxon>
        <taxon>Pseudomonadales</taxon>
        <taxon>Pseudomonadaceae</taxon>
        <taxon>Pseudomonas</taxon>
    </lineage>
</organism>
<dbReference type="InterPro" id="IPR001647">
    <property type="entry name" value="HTH_TetR"/>
</dbReference>
<dbReference type="GO" id="GO:0003677">
    <property type="term" value="F:DNA binding"/>
    <property type="evidence" value="ECO:0007669"/>
    <property type="project" value="UniProtKB-UniRule"/>
</dbReference>
<keyword evidence="1 2" id="KW-0238">DNA-binding</keyword>
<reference evidence="4" key="2">
    <citation type="submission" date="2023-01" db="EMBL/GenBank/DDBJ databases">
        <authorList>
            <person name="Sun Q."/>
            <person name="Evtushenko L."/>
        </authorList>
    </citation>
    <scope>NUCLEOTIDE SEQUENCE</scope>
    <source>
        <strain evidence="4">VKM B-2935</strain>
    </source>
</reference>
<evidence type="ECO:0000256" key="1">
    <source>
        <dbReference type="ARBA" id="ARBA00023125"/>
    </source>
</evidence>
<dbReference type="Gene3D" id="1.10.10.60">
    <property type="entry name" value="Homeodomain-like"/>
    <property type="match status" value="1"/>
</dbReference>
<dbReference type="PANTHER" id="PTHR47752">
    <property type="entry name" value="HTH-TYPE TRANSCRIPTIONAL REPRESSOR FABR"/>
    <property type="match status" value="1"/>
</dbReference>
<evidence type="ECO:0000259" key="3">
    <source>
        <dbReference type="PROSITE" id="PS50977"/>
    </source>
</evidence>
<dbReference type="Pfam" id="PF00440">
    <property type="entry name" value="TetR_N"/>
    <property type="match status" value="1"/>
</dbReference>
<keyword evidence="5" id="KW-1185">Reference proteome</keyword>
<dbReference type="SUPFAM" id="SSF46689">
    <property type="entry name" value="Homeodomain-like"/>
    <property type="match status" value="1"/>
</dbReference>
<protein>
    <submittedName>
        <fullName evidence="4">TetR family transcriptional regulator</fullName>
    </submittedName>
</protein>
<dbReference type="InterPro" id="IPR009057">
    <property type="entry name" value="Homeodomain-like_sf"/>
</dbReference>
<dbReference type="InterPro" id="IPR050692">
    <property type="entry name" value="HTH_transcr_repressor_FabR"/>
</dbReference>
<reference evidence="4" key="1">
    <citation type="journal article" date="2014" name="Int. J. Syst. Evol. Microbiol.">
        <title>Complete genome sequence of Corynebacterium casei LMG S-19264T (=DSM 44701T), isolated from a smear-ripened cheese.</title>
        <authorList>
            <consortium name="US DOE Joint Genome Institute (JGI-PGF)"/>
            <person name="Walter F."/>
            <person name="Albersmeier A."/>
            <person name="Kalinowski J."/>
            <person name="Ruckert C."/>
        </authorList>
    </citation>
    <scope>NUCLEOTIDE SEQUENCE</scope>
    <source>
        <strain evidence="4">VKM B-2935</strain>
    </source>
</reference>
<feature type="domain" description="HTH tetR-type" evidence="3">
    <location>
        <begin position="12"/>
        <end position="73"/>
    </location>
</feature>
<dbReference type="EMBL" id="BSFN01000012">
    <property type="protein sequence ID" value="GLK90635.1"/>
    <property type="molecule type" value="Genomic_DNA"/>
</dbReference>
<name>A0A9W6KAE8_9PSED</name>
<proteinExistence type="predicted"/>
<dbReference type="RefSeq" id="WP_271196819.1">
    <property type="nucleotide sequence ID" value="NZ_BSFN01000012.1"/>
</dbReference>